<comment type="catalytic activity">
    <reaction evidence="13">
        <text>a fatty acyl-CoA + H2O = a fatty acid + CoA + H(+)</text>
        <dbReference type="Rhea" id="RHEA:16781"/>
        <dbReference type="ChEBI" id="CHEBI:15377"/>
        <dbReference type="ChEBI" id="CHEBI:15378"/>
        <dbReference type="ChEBI" id="CHEBI:28868"/>
        <dbReference type="ChEBI" id="CHEBI:57287"/>
        <dbReference type="ChEBI" id="CHEBI:77636"/>
    </reaction>
    <physiologicalReaction direction="left-to-right" evidence="13">
        <dbReference type="Rhea" id="RHEA:16782"/>
    </physiologicalReaction>
</comment>
<dbReference type="Pfam" id="PF03061">
    <property type="entry name" value="4HBT"/>
    <property type="match status" value="1"/>
</dbReference>
<evidence type="ECO:0000256" key="7">
    <source>
        <dbReference type="ARBA" id="ARBA00022801"/>
    </source>
</evidence>
<organism evidence="20 21">
    <name type="scientific">Thlaspi arvense</name>
    <name type="common">Field penny-cress</name>
    <dbReference type="NCBI Taxonomy" id="13288"/>
    <lineage>
        <taxon>Eukaryota</taxon>
        <taxon>Viridiplantae</taxon>
        <taxon>Streptophyta</taxon>
        <taxon>Embryophyta</taxon>
        <taxon>Tracheophyta</taxon>
        <taxon>Spermatophyta</taxon>
        <taxon>Magnoliopsida</taxon>
        <taxon>eudicotyledons</taxon>
        <taxon>Gunneridae</taxon>
        <taxon>Pentapetalae</taxon>
        <taxon>rosids</taxon>
        <taxon>malvids</taxon>
        <taxon>Brassicales</taxon>
        <taxon>Brassicaceae</taxon>
        <taxon>Thlaspideae</taxon>
        <taxon>Thlaspi</taxon>
    </lineage>
</organism>
<reference evidence="20 21" key="1">
    <citation type="submission" date="2022-03" db="EMBL/GenBank/DDBJ databases">
        <authorList>
            <person name="Nunn A."/>
            <person name="Chopra R."/>
            <person name="Nunn A."/>
            <person name="Contreras Garrido A."/>
        </authorList>
    </citation>
    <scope>NUCLEOTIDE SEQUENCE [LARGE SCALE GENOMIC DNA]</scope>
</reference>
<keyword evidence="10" id="KW-0496">Mitochondrion</keyword>
<dbReference type="GO" id="GO:0005819">
    <property type="term" value="C:spindle"/>
    <property type="evidence" value="ECO:0007669"/>
    <property type="project" value="UniProtKB-SubCell"/>
</dbReference>
<keyword evidence="12" id="KW-0539">Nucleus</keyword>
<protein>
    <recommendedName>
        <fullName evidence="16">Acyl-coenzyme A thioesterase 13</fullName>
    </recommendedName>
    <alternativeName>
        <fullName evidence="17">Hotdog-fold thioesterase superfamily member 2</fullName>
    </alternativeName>
    <alternativeName>
        <fullName evidence="18">Thioesterase superfamily member 2</fullName>
    </alternativeName>
</protein>
<evidence type="ECO:0000256" key="12">
    <source>
        <dbReference type="ARBA" id="ARBA00023242"/>
    </source>
</evidence>
<dbReference type="Gene3D" id="3.10.129.10">
    <property type="entry name" value="Hotdog Thioesterase"/>
    <property type="match status" value="1"/>
</dbReference>
<evidence type="ECO:0000313" key="21">
    <source>
        <dbReference type="Proteomes" id="UP000836841"/>
    </source>
</evidence>
<keyword evidence="6" id="KW-0963">Cytoplasm</keyword>
<keyword evidence="9" id="KW-0443">Lipid metabolism</keyword>
<evidence type="ECO:0000256" key="15">
    <source>
        <dbReference type="ARBA" id="ARBA00064709"/>
    </source>
</evidence>
<dbReference type="InterPro" id="IPR039298">
    <property type="entry name" value="ACOT13"/>
</dbReference>
<evidence type="ECO:0000256" key="6">
    <source>
        <dbReference type="ARBA" id="ARBA00022490"/>
    </source>
</evidence>
<comment type="subcellular location">
    <subcellularLocation>
        <location evidence="3">Cytoplasm</location>
        <location evidence="3">Cytoskeleton</location>
        <location evidence="3">Spindle</location>
    </subcellularLocation>
    <subcellularLocation>
        <location evidence="4">Cytoplasm</location>
        <location evidence="4">Cytosol</location>
    </subcellularLocation>
    <subcellularLocation>
        <location evidence="2">Mitochondrion</location>
    </subcellularLocation>
    <subcellularLocation>
        <location evidence="1">Nucleus</location>
    </subcellularLocation>
</comment>
<keyword evidence="21" id="KW-1185">Reference proteome</keyword>
<dbReference type="GO" id="GO:0006629">
    <property type="term" value="P:lipid metabolic process"/>
    <property type="evidence" value="ECO:0007669"/>
    <property type="project" value="UniProtKB-KW"/>
</dbReference>
<dbReference type="Proteomes" id="UP000836841">
    <property type="component" value="Chromosome 1"/>
</dbReference>
<evidence type="ECO:0000256" key="16">
    <source>
        <dbReference type="ARBA" id="ARBA00067273"/>
    </source>
</evidence>
<dbReference type="CDD" id="cd03443">
    <property type="entry name" value="PaaI_thioesterase"/>
    <property type="match status" value="1"/>
</dbReference>
<sequence length="180" mass="19586">MGRVTNPSDNESEDHRLIKKKENMVDSSISSITKYIQDVAKGRGRSSLEALMLEGLKIIHIGKGILRCKLRITDRVSGEDGVWQAGAITSVMDMIGAAVVFTAGDGLHVSLDLNTSFYSTAKIQEEVEVEGRVVATKASLKGAVVEIRREGNGEVIATGRIWMSQLSLKVKDEVTQLSKL</sequence>
<evidence type="ECO:0000256" key="17">
    <source>
        <dbReference type="ARBA" id="ARBA00081533"/>
    </source>
</evidence>
<evidence type="ECO:0000256" key="3">
    <source>
        <dbReference type="ARBA" id="ARBA00004186"/>
    </source>
</evidence>
<dbReference type="GO" id="GO:0047617">
    <property type="term" value="F:fatty acyl-CoA hydrolase activity"/>
    <property type="evidence" value="ECO:0007669"/>
    <property type="project" value="InterPro"/>
</dbReference>
<dbReference type="FunFam" id="3.10.129.10:FF:000021">
    <property type="entry name" value="Acyl-coenzyme A thioesterase 13"/>
    <property type="match status" value="1"/>
</dbReference>
<dbReference type="InterPro" id="IPR006683">
    <property type="entry name" value="Thioestr_dom"/>
</dbReference>
<dbReference type="PANTHER" id="PTHR21660:SF1">
    <property type="entry name" value="ACYL-COENZYME A THIOESTERASE 13"/>
    <property type="match status" value="1"/>
</dbReference>
<name>A0AAU9R913_THLAR</name>
<feature type="domain" description="Thioesterase" evidence="19">
    <location>
        <begin position="85"/>
        <end position="155"/>
    </location>
</feature>
<evidence type="ECO:0000256" key="11">
    <source>
        <dbReference type="ARBA" id="ARBA00023212"/>
    </source>
</evidence>
<evidence type="ECO:0000256" key="9">
    <source>
        <dbReference type="ARBA" id="ARBA00023098"/>
    </source>
</evidence>
<accession>A0AAU9R913</accession>
<keyword evidence="7" id="KW-0378">Hydrolase</keyword>
<keyword evidence="8" id="KW-0007">Acetylation</keyword>
<evidence type="ECO:0000256" key="8">
    <source>
        <dbReference type="ARBA" id="ARBA00022990"/>
    </source>
</evidence>
<dbReference type="EMBL" id="OU466857">
    <property type="protein sequence ID" value="CAH2036469.1"/>
    <property type="molecule type" value="Genomic_DNA"/>
</dbReference>
<evidence type="ECO:0000256" key="4">
    <source>
        <dbReference type="ARBA" id="ARBA00004514"/>
    </source>
</evidence>
<gene>
    <name evidence="20" type="ORF">TAV2_LOCUS1608</name>
</gene>
<dbReference type="PANTHER" id="PTHR21660">
    <property type="entry name" value="THIOESTERASE SUPERFAMILY MEMBER-RELATED"/>
    <property type="match status" value="1"/>
</dbReference>
<dbReference type="GO" id="GO:0005634">
    <property type="term" value="C:nucleus"/>
    <property type="evidence" value="ECO:0007669"/>
    <property type="project" value="UniProtKB-SubCell"/>
</dbReference>
<dbReference type="GO" id="GO:0005739">
    <property type="term" value="C:mitochondrion"/>
    <property type="evidence" value="ECO:0007669"/>
    <property type="project" value="UniProtKB-SubCell"/>
</dbReference>
<proteinExistence type="inferred from homology"/>
<evidence type="ECO:0000256" key="10">
    <source>
        <dbReference type="ARBA" id="ARBA00023128"/>
    </source>
</evidence>
<dbReference type="InterPro" id="IPR029069">
    <property type="entry name" value="HotDog_dom_sf"/>
</dbReference>
<dbReference type="AlphaFoldDB" id="A0AAU9R913"/>
<dbReference type="SUPFAM" id="SSF54637">
    <property type="entry name" value="Thioesterase/thiol ester dehydrase-isomerase"/>
    <property type="match status" value="1"/>
</dbReference>
<evidence type="ECO:0000313" key="20">
    <source>
        <dbReference type="EMBL" id="CAH2036469.1"/>
    </source>
</evidence>
<evidence type="ECO:0000256" key="1">
    <source>
        <dbReference type="ARBA" id="ARBA00004123"/>
    </source>
</evidence>
<dbReference type="GO" id="GO:0005829">
    <property type="term" value="C:cytosol"/>
    <property type="evidence" value="ECO:0007669"/>
    <property type="project" value="UniProtKB-SubCell"/>
</dbReference>
<comment type="function">
    <text evidence="14">Catalyzes the hydrolysis of acyl-CoAs into free fatty acids and coenzyme A (CoASH), regulating their respective intracellular levels. Has acyl-CoA thioesterase activity towards medium (C12) and long-chain (C18) fatty acyl-CoA substrates. Can also hydrolyze 3-hydroxyphenylacetyl-CoA and 3,4-dihydroxyphenylacetyl-CoA (in vitro). May play a role in controlling adaptive thermogenesis.</text>
</comment>
<evidence type="ECO:0000259" key="19">
    <source>
        <dbReference type="Pfam" id="PF03061"/>
    </source>
</evidence>
<comment type="similarity">
    <text evidence="5">Belongs to the thioesterase PaaI family.</text>
</comment>
<evidence type="ECO:0000256" key="2">
    <source>
        <dbReference type="ARBA" id="ARBA00004173"/>
    </source>
</evidence>
<evidence type="ECO:0000256" key="13">
    <source>
        <dbReference type="ARBA" id="ARBA00052976"/>
    </source>
</evidence>
<keyword evidence="11" id="KW-0206">Cytoskeleton</keyword>
<evidence type="ECO:0000256" key="18">
    <source>
        <dbReference type="ARBA" id="ARBA00083956"/>
    </source>
</evidence>
<comment type="subunit">
    <text evidence="15">Homotetramer. Interacts with PCTP.</text>
</comment>
<evidence type="ECO:0000256" key="5">
    <source>
        <dbReference type="ARBA" id="ARBA00008324"/>
    </source>
</evidence>
<evidence type="ECO:0000256" key="14">
    <source>
        <dbReference type="ARBA" id="ARBA00058205"/>
    </source>
</evidence>